<feature type="transmembrane region" description="Helical" evidence="3">
    <location>
        <begin position="104"/>
        <end position="132"/>
    </location>
</feature>
<keyword evidence="1" id="KW-0175">Coiled coil</keyword>
<feature type="compositionally biased region" description="Polar residues" evidence="2">
    <location>
        <begin position="617"/>
        <end position="631"/>
    </location>
</feature>
<feature type="compositionally biased region" description="Polar residues" evidence="2">
    <location>
        <begin position="644"/>
        <end position="655"/>
    </location>
</feature>
<dbReference type="Proteomes" id="UP001530377">
    <property type="component" value="Unassembled WGS sequence"/>
</dbReference>
<keyword evidence="5" id="KW-1185">Reference proteome</keyword>
<dbReference type="EMBL" id="JALLPB020000077">
    <property type="protein sequence ID" value="KAL3821977.1"/>
    <property type="molecule type" value="Genomic_DNA"/>
</dbReference>
<evidence type="ECO:0000256" key="2">
    <source>
        <dbReference type="SAM" id="MobiDB-lite"/>
    </source>
</evidence>
<evidence type="ECO:0000256" key="3">
    <source>
        <dbReference type="SAM" id="Phobius"/>
    </source>
</evidence>
<feature type="region of interest" description="Disordered" evidence="2">
    <location>
        <begin position="527"/>
        <end position="726"/>
    </location>
</feature>
<feature type="region of interest" description="Disordered" evidence="2">
    <location>
        <begin position="1088"/>
        <end position="1130"/>
    </location>
</feature>
<feature type="compositionally biased region" description="Acidic residues" evidence="2">
    <location>
        <begin position="671"/>
        <end position="680"/>
    </location>
</feature>
<evidence type="ECO:0000256" key="1">
    <source>
        <dbReference type="SAM" id="Coils"/>
    </source>
</evidence>
<feature type="compositionally biased region" description="Low complexity" evidence="2">
    <location>
        <begin position="563"/>
        <end position="580"/>
    </location>
</feature>
<sequence>MKTDVRAHTVLGKKFDPIDYVVDNGRVAEASTDPSGNGSGTSTTMRGRIEAHVARIRIRVDGMLLRYSSDGYSTLRKMRDKASKAEMAALASMRPYQRKRYERLLKLGTAFDALVACCLLAMMFVSGMALILSLNSLFRDGSGGGDFGGDAQNEGGDRPLDGHIYSLDGPVDSDGYPLSPWGSSAEENYAACLADAEGRLGMNGDPTVECDPNAYFFAAMTTITPVTEDVDDDGAAMMSPLRSRIHDALTTKLKFPPSLSAYLTTLRTTTISYLASLFVFVVLVASHYVAHRIGMATMRNDPMRHFVLTAVDKSVKADGTVEARRGETEAQRKRRERMMQSERMKAQMAQLAMEAKLRVEERRIRLEGAAAVEREKEEEGRRVEEVGRKVEEESEEMVKNHGRQYMMIKAGVPEGAILNSLIAEGFEDEAERKEIIDKLQAIKKARAEAARLAEEEEAKRVEENRRKETEEEEEKERIAKERLRVMKSQRSTGSAPGIVGVAATTGGGAGSLTRSLSLPVTNDGGAELRKKLSGRKAHASSLSMSTLPAPKSSVASPDPEVEVSSVITSSSKSTTASSITDPSVARANMLGQIGRATRKSESTSNGIVHSTPLPRHPNNTSEAPSAGMQTNESRKGASKKVLLNTDTPTKSNTVSRPDEVPPLPKTNCGTETEEEEEEEGEKIGKFSTIESATEHLPPLLVKDISKSVEGPNSGFELNDDSSENSPPPILVRVSSSPDCDALLPIDQCYDFSSPSMWDQRPSARDIQATITAVENAPDDIDAGEGRKAIDLAPGWFHSSAFERAMRNSNASWDRRPSARDIQATIAAVENTPDEVDAGGGHKAIDLSRRRPTSRDVLAKIRAVEMMEAKVEEERAGGTAAADAKTPLRRGQRAMADDSMGIPVQARPLAPIYATTLKRKNTKGGASDDEISELSDPTYQSLELNAFKGRAVPQALLVPQSNDFVALSPMVSSVSLATPNLNNRKLLPMNDDVKKLREVILPSMSSDSVCAENEASASINLVEEMENEPVVDETEEQKLRREKAEARVRKMEAIAARRNAGIDEDESSISVISKRHRLRRKKKVLLPSISQEEGSVKSDDKSNVTPVREETKEETQRKKRAEARAKKLEDMSSMRNSGIVDDDTAVSGISRRHRIRRKKSALAANAPTPEERERNDWKKSVYATVLNAEQVKWRTSIYTCVLNAETTRAKNLEVKRELDELNLASQRRLDNKKRLDKMAKKFAARAEKFYKIRLEGGADDDSSVVSATSRVKRRRNRKSVMRQSLGAPLVEESAGDAVQIEGGTTNQIVPTEEEKEEVIKRKQWCAQIYVTALQADQMQWKKSVYHIILNAEEKRAKRMELQALIARQRITAEAIKEKARQVELRARKMEVIAKLRQEAEGPGGGVENIAPAGCEDAMAGLVYTEGGSSMKKMRDRRKKAAMKNASK</sequence>
<organism evidence="4 5">
    <name type="scientific">Cyclostephanos tholiformis</name>
    <dbReference type="NCBI Taxonomy" id="382380"/>
    <lineage>
        <taxon>Eukaryota</taxon>
        <taxon>Sar</taxon>
        <taxon>Stramenopiles</taxon>
        <taxon>Ochrophyta</taxon>
        <taxon>Bacillariophyta</taxon>
        <taxon>Coscinodiscophyceae</taxon>
        <taxon>Thalassiosirophycidae</taxon>
        <taxon>Stephanodiscales</taxon>
        <taxon>Stephanodiscaceae</taxon>
        <taxon>Cyclostephanos</taxon>
    </lineage>
</organism>
<feature type="compositionally biased region" description="Basic and acidic residues" evidence="2">
    <location>
        <begin position="1093"/>
        <end position="1130"/>
    </location>
</feature>
<keyword evidence="3" id="KW-0812">Transmembrane</keyword>
<reference evidence="4 5" key="1">
    <citation type="submission" date="2024-10" db="EMBL/GenBank/DDBJ databases">
        <title>Updated reference genomes for cyclostephanoid diatoms.</title>
        <authorList>
            <person name="Roberts W.R."/>
            <person name="Alverson A.J."/>
        </authorList>
    </citation>
    <scope>NUCLEOTIDE SEQUENCE [LARGE SCALE GENOMIC DNA]</scope>
    <source>
        <strain evidence="4 5">AJA228-03</strain>
    </source>
</reference>
<keyword evidence="3" id="KW-0472">Membrane</keyword>
<comment type="caution">
    <text evidence="4">The sequence shown here is derived from an EMBL/GenBank/DDBJ whole genome shotgun (WGS) entry which is preliminary data.</text>
</comment>
<feature type="region of interest" description="Disordered" evidence="2">
    <location>
        <begin position="1426"/>
        <end position="1446"/>
    </location>
</feature>
<evidence type="ECO:0000313" key="4">
    <source>
        <dbReference type="EMBL" id="KAL3821977.1"/>
    </source>
</evidence>
<accession>A0ABD3SCA1</accession>
<feature type="compositionally biased region" description="Basic and acidic residues" evidence="2">
    <location>
        <begin position="452"/>
        <end position="484"/>
    </location>
</feature>
<evidence type="ECO:0000313" key="5">
    <source>
        <dbReference type="Proteomes" id="UP001530377"/>
    </source>
</evidence>
<feature type="region of interest" description="Disordered" evidence="2">
    <location>
        <begin position="452"/>
        <end position="499"/>
    </location>
</feature>
<feature type="coiled-coil region" evidence="1">
    <location>
        <begin position="369"/>
        <end position="396"/>
    </location>
</feature>
<name>A0ABD3SCA1_9STRA</name>
<gene>
    <name evidence="4" type="ORF">ACHAXA_002963</name>
</gene>
<feature type="compositionally biased region" description="Basic residues" evidence="2">
    <location>
        <begin position="1430"/>
        <end position="1446"/>
    </location>
</feature>
<keyword evidence="3" id="KW-1133">Transmembrane helix</keyword>
<protein>
    <submittedName>
        <fullName evidence="4">Uncharacterized protein</fullName>
    </submittedName>
</protein>
<proteinExistence type="predicted"/>